<gene>
    <name evidence="2" type="ORF">THAPSDRAFT_2066</name>
</gene>
<evidence type="ECO:0000313" key="2">
    <source>
        <dbReference type="EMBL" id="EED95056.1"/>
    </source>
</evidence>
<dbReference type="GeneID" id="7445080"/>
<reference evidence="2 3" key="1">
    <citation type="journal article" date="2004" name="Science">
        <title>The genome of the diatom Thalassiosira pseudonana: ecology, evolution, and metabolism.</title>
        <authorList>
            <person name="Armbrust E.V."/>
            <person name="Berges J.A."/>
            <person name="Bowler C."/>
            <person name="Green B.R."/>
            <person name="Martinez D."/>
            <person name="Putnam N.H."/>
            <person name="Zhou S."/>
            <person name="Allen A.E."/>
            <person name="Apt K.E."/>
            <person name="Bechner M."/>
            <person name="Brzezinski M.A."/>
            <person name="Chaal B.K."/>
            <person name="Chiovitti A."/>
            <person name="Davis A.K."/>
            <person name="Demarest M.S."/>
            <person name="Detter J.C."/>
            <person name="Glavina T."/>
            <person name="Goodstein D."/>
            <person name="Hadi M.Z."/>
            <person name="Hellsten U."/>
            <person name="Hildebrand M."/>
            <person name="Jenkins B.D."/>
            <person name="Jurka J."/>
            <person name="Kapitonov V.V."/>
            <person name="Kroger N."/>
            <person name="Lau W.W."/>
            <person name="Lane T.W."/>
            <person name="Larimer F.W."/>
            <person name="Lippmeier J.C."/>
            <person name="Lucas S."/>
            <person name="Medina M."/>
            <person name="Montsant A."/>
            <person name="Obornik M."/>
            <person name="Parker M.S."/>
            <person name="Palenik B."/>
            <person name="Pazour G.J."/>
            <person name="Richardson P.M."/>
            <person name="Rynearson T.A."/>
            <person name="Saito M.A."/>
            <person name="Schwartz D.C."/>
            <person name="Thamatrakoln K."/>
            <person name="Valentin K."/>
            <person name="Vardi A."/>
            <person name="Wilkerson F.P."/>
            <person name="Rokhsar D.S."/>
        </authorList>
    </citation>
    <scope>NUCLEOTIDE SEQUENCE [LARGE SCALE GENOMIC DNA]</scope>
    <source>
        <strain evidence="2 3">CCMP1335</strain>
    </source>
</reference>
<proteinExistence type="predicted"/>
<feature type="region of interest" description="Disordered" evidence="1">
    <location>
        <begin position="877"/>
        <end position="937"/>
    </location>
</feature>
<sequence length="1459" mass="155715">MPPSPHEMKKKSAVASGPRRPLPTWTALALVVALLPGNSDINSNRNFAYAQPSQMPSAKPSSSSITYFPSSAVSLSRPPSEMPSASPTFAVTAQPTVGPVIAYYEPTFGVPVCPIVGTSCSSGSLLNSRGVIDNGPPEPNHSNTFDGCQDGNDGTYFSDESIESITVSVLDSDVLREYATVEVEAVVHAWSATQDYADFYYGDEATLSWVLIGTVQPAGTGIQSVKIQYTLPPGDMQALRVQFRFQGTDNPCDSGSYSDRDDLFFTVSWGQLTLSTAKNEYGAFGTMFYLRSFGEVTIESLDVYTGSVKPNVTIEVYTLPGKYIGHEVDATGWSLIYNNTAGSFGPDVPITLGGLNVDVAYGDYQSFFIWSPHQKVLYNLGTTEEALYSSNNYLEFYEGVGLTGIFSGDANDVWAPRVLRGGIRFEVKITQQPSAAPSAFPSSSPSVSPSTLPSASPSVSPTDLPSSSPSMAPSLAPSMAPTYTPLIMSTAQNEYSAFGSMFYLKALGKTTVTSFTIYTEFASTNDIVEVYTRPGKYLGREVNQTGWTLIYNNTSLDLLGQDVPTEILGLDVTILQNNIQSFFVWSPNQKVMYNLGTAEEALFSSNEHLEFYEGAGITVKFSNDLGDVWAPRVLRGTIRYEVEYTNAPSSSPSASPSDAPSSSPTSAKPSLAPSLSPTLSPSSSPTSLEPTLSPSSSPTSSPSLSPTLAPSMAPSWAPLILSTTKFEHGSVGTMFYLKALHKVTVTSFEIYSGAVSSNVPIQIYTRSGKYLGHQVSAIGWDLVYNDTAVSLLGPDVPTELLDVDVTIPHNTYQSFFIWSPNEKVMYTPGTAEEALYSSNAHLEYYEGVGITNQFSEDMADVYAPRVMRGEVRFEVEYTEAPSSSPSHQPSDLPSSVPSSGPTSSEPTLVPSLSPTISPSINPTAYPTSSSPTDSNSSIAKLLSYNDKPYLDAIPESYGKASSRSRPSSYEYGAFGSMFYIKALGKIDITAISVYSMSASSNEPIQVYTRSGKYIGHEIDSAGWTLIFGSNVNLLGQITPIELSGLNVTVTHGTYQSFFIWSPNIKIMYNTGTMEESLFSSDTYLEYYEGAGVTSAFSGDVADVFAPRVLRGSIEYDLLYTEMPSEAPSNSPSATPSSSPTSSPSNIPSAGPSSSPSDAPSAIPSHQPSSSPSSQPSSNPSSQPSDSPSSIPSLTKRRTISSTKFYPVGIAKRRALGATLIPAEQQPFLAALVLAKLFSERRTLRNSISSTEFITIVTTSPSDAPSRQPSSPYSTTVIVSGSVSLSNFSPPSTQEEVDSVVSVLEATIAEAATASLTATQSIVGVEITSIDGQPVSQGASRLRRRYLESTSVNVECDLTLQDTCADCGTSEETAAALFDLFSASLSSAVESGSFETALKVQALLAGNADSLLLAVVESGEFFNYTTVVDGQKQASPTSQPSRKPTLPPVDDMIAVSAKLQ</sequence>
<feature type="region of interest" description="Disordered" evidence="1">
    <location>
        <begin position="1"/>
        <end position="21"/>
    </location>
</feature>
<dbReference type="KEGG" id="tps:THAPSDRAFT_2066"/>
<dbReference type="OMA" id="FFIWSPN"/>
<organism evidence="2 3">
    <name type="scientific">Thalassiosira pseudonana</name>
    <name type="common">Marine diatom</name>
    <name type="synonym">Cyclotella nana</name>
    <dbReference type="NCBI Taxonomy" id="35128"/>
    <lineage>
        <taxon>Eukaryota</taxon>
        <taxon>Sar</taxon>
        <taxon>Stramenopiles</taxon>
        <taxon>Ochrophyta</taxon>
        <taxon>Bacillariophyta</taxon>
        <taxon>Coscinodiscophyceae</taxon>
        <taxon>Thalassiosirophycidae</taxon>
        <taxon>Thalassiosirales</taxon>
        <taxon>Thalassiosiraceae</taxon>
        <taxon>Thalassiosira</taxon>
    </lineage>
</organism>
<feature type="region of interest" description="Disordered" evidence="1">
    <location>
        <begin position="646"/>
        <end position="707"/>
    </location>
</feature>
<dbReference type="Proteomes" id="UP000001449">
    <property type="component" value="Chromosome 2"/>
</dbReference>
<feature type="compositionally biased region" description="Low complexity" evidence="1">
    <location>
        <begin position="893"/>
        <end position="906"/>
    </location>
</feature>
<dbReference type="STRING" id="35128.B8BTA2"/>
<feature type="compositionally biased region" description="Polar residues" evidence="1">
    <location>
        <begin position="880"/>
        <end position="892"/>
    </location>
</feature>
<feature type="compositionally biased region" description="Low complexity" evidence="1">
    <location>
        <begin position="647"/>
        <end position="707"/>
    </location>
</feature>
<dbReference type="EMBL" id="CM000639">
    <property type="protein sequence ID" value="EED95056.1"/>
    <property type="molecule type" value="Genomic_DNA"/>
</dbReference>
<dbReference type="PaxDb" id="35128-Thaps2066"/>
<feature type="compositionally biased region" description="Polar residues" evidence="1">
    <location>
        <begin position="910"/>
        <end position="925"/>
    </location>
</feature>
<dbReference type="PANTHER" id="PTHR33683">
    <property type="entry name" value="1, PUTATIVE-RELATED"/>
    <property type="match status" value="1"/>
</dbReference>
<dbReference type="PANTHER" id="PTHR33683:SF46">
    <property type="entry name" value="SUSHI DOMAIN-CONTAINING PROTEIN"/>
    <property type="match status" value="1"/>
</dbReference>
<feature type="region of interest" description="Disordered" evidence="1">
    <location>
        <begin position="1123"/>
        <end position="1197"/>
    </location>
</feature>
<dbReference type="InParanoid" id="B8BTA2"/>
<accession>B8BTA2</accession>
<evidence type="ECO:0000256" key="1">
    <source>
        <dbReference type="SAM" id="MobiDB-lite"/>
    </source>
</evidence>
<protein>
    <submittedName>
        <fullName evidence="2">Uncharacterized protein</fullName>
    </submittedName>
</protein>
<dbReference type="HOGENOM" id="CLU_250883_0_0_1"/>
<feature type="region of interest" description="Disordered" evidence="1">
    <location>
        <begin position="435"/>
        <end position="475"/>
    </location>
</feature>
<evidence type="ECO:0000313" key="3">
    <source>
        <dbReference type="Proteomes" id="UP000001449"/>
    </source>
</evidence>
<feature type="compositionally biased region" description="Low complexity" evidence="1">
    <location>
        <begin position="926"/>
        <end position="937"/>
    </location>
</feature>
<keyword evidence="3" id="KW-1185">Reference proteome</keyword>
<name>B8BTA2_THAPS</name>
<reference evidence="2 3" key="2">
    <citation type="journal article" date="2008" name="Nature">
        <title>The Phaeodactylum genome reveals the evolutionary history of diatom genomes.</title>
        <authorList>
            <person name="Bowler C."/>
            <person name="Allen A.E."/>
            <person name="Badger J.H."/>
            <person name="Grimwood J."/>
            <person name="Jabbari K."/>
            <person name="Kuo A."/>
            <person name="Maheswari U."/>
            <person name="Martens C."/>
            <person name="Maumus F."/>
            <person name="Otillar R.P."/>
            <person name="Rayko E."/>
            <person name="Salamov A."/>
            <person name="Vandepoele K."/>
            <person name="Beszteri B."/>
            <person name="Gruber A."/>
            <person name="Heijde M."/>
            <person name="Katinka M."/>
            <person name="Mock T."/>
            <person name="Valentin K."/>
            <person name="Verret F."/>
            <person name="Berges J.A."/>
            <person name="Brownlee C."/>
            <person name="Cadoret J.P."/>
            <person name="Chiovitti A."/>
            <person name="Choi C.J."/>
            <person name="Coesel S."/>
            <person name="De Martino A."/>
            <person name="Detter J.C."/>
            <person name="Durkin C."/>
            <person name="Falciatore A."/>
            <person name="Fournet J."/>
            <person name="Haruta M."/>
            <person name="Huysman M.J."/>
            <person name="Jenkins B.D."/>
            <person name="Jiroutova K."/>
            <person name="Jorgensen R.E."/>
            <person name="Joubert Y."/>
            <person name="Kaplan A."/>
            <person name="Kroger N."/>
            <person name="Kroth P.G."/>
            <person name="La Roche J."/>
            <person name="Lindquist E."/>
            <person name="Lommer M."/>
            <person name="Martin-Jezequel V."/>
            <person name="Lopez P.J."/>
            <person name="Lucas S."/>
            <person name="Mangogna M."/>
            <person name="McGinnis K."/>
            <person name="Medlin L.K."/>
            <person name="Montsant A."/>
            <person name="Oudot-Le Secq M.P."/>
            <person name="Napoli C."/>
            <person name="Obornik M."/>
            <person name="Parker M.S."/>
            <person name="Petit J.L."/>
            <person name="Porcel B.M."/>
            <person name="Poulsen N."/>
            <person name="Robison M."/>
            <person name="Rychlewski L."/>
            <person name="Rynearson T.A."/>
            <person name="Schmutz J."/>
            <person name="Shapiro H."/>
            <person name="Siaut M."/>
            <person name="Stanley M."/>
            <person name="Sussman M.R."/>
            <person name="Taylor A.R."/>
            <person name="Vardi A."/>
            <person name="von Dassow P."/>
            <person name="Vyverman W."/>
            <person name="Willis A."/>
            <person name="Wyrwicz L.S."/>
            <person name="Rokhsar D.S."/>
            <person name="Weissenbach J."/>
            <person name="Armbrust E.V."/>
            <person name="Green B.R."/>
            <person name="Van de Peer Y."/>
            <person name="Grigoriev I.V."/>
        </authorList>
    </citation>
    <scope>NUCLEOTIDE SEQUENCE [LARGE SCALE GENOMIC DNA]</scope>
    <source>
        <strain evidence="2 3">CCMP1335</strain>
    </source>
</reference>
<dbReference type="RefSeq" id="XP_002287613.1">
    <property type="nucleotide sequence ID" value="XM_002287577.1"/>
</dbReference>
<feature type="compositionally biased region" description="Low complexity" evidence="1">
    <location>
        <begin position="1123"/>
        <end position="1192"/>
    </location>
</feature>